<dbReference type="Proteomes" id="UP000618943">
    <property type="component" value="Unassembled WGS sequence"/>
</dbReference>
<keyword evidence="3" id="KW-0813">Transport</keyword>
<dbReference type="NCBIfam" id="NF009236">
    <property type="entry name" value="PRK12586.1"/>
    <property type="match status" value="1"/>
</dbReference>
<dbReference type="NCBIfam" id="TIGR01300">
    <property type="entry name" value="CPA3_mnhG_phaG"/>
    <property type="match status" value="1"/>
</dbReference>
<sequence length="129" mass="14019">MSVNPIIEWAGVLLIFFGSLMSVISAFGLLRLPDVYTRSHAATKSSTLAVLLSLLGAFLYFWAHDGYISVRLILGIVFVFLTAPVAGHLITRAAYRSGVELSESSDDDELDEVLFPEGRNGARSKVGEN</sequence>
<dbReference type="Pfam" id="PF03334">
    <property type="entry name" value="PhaG_MnhG_YufB"/>
    <property type="match status" value="1"/>
</dbReference>
<keyword evidence="4" id="KW-1133">Transmembrane helix</keyword>
<comment type="similarity">
    <text evidence="2">Belongs to the CPA3 antiporters (TC 2.A.63) subunit G family.</text>
</comment>
<accession>A0ABS1HCY7</accession>
<proteinExistence type="inferred from homology"/>
<keyword evidence="3" id="KW-0050">Antiport</keyword>
<gene>
    <name evidence="5" type="ORF">JFL43_21100</name>
</gene>
<dbReference type="RefSeq" id="WP_200750573.1">
    <property type="nucleotide sequence ID" value="NZ_JAEOAH010000059.1"/>
</dbReference>
<dbReference type="NCBIfam" id="NF009314">
    <property type="entry name" value="PRK12674.1-2"/>
    <property type="match status" value="1"/>
</dbReference>
<feature type="transmembrane region" description="Helical" evidence="4">
    <location>
        <begin position="6"/>
        <end position="30"/>
    </location>
</feature>
<evidence type="ECO:0000313" key="6">
    <source>
        <dbReference type="Proteomes" id="UP000618943"/>
    </source>
</evidence>
<comment type="subcellular location">
    <subcellularLocation>
        <location evidence="1">Membrane</location>
        <topology evidence="1">Multi-pass membrane protein</topology>
    </subcellularLocation>
</comment>
<feature type="transmembrane region" description="Helical" evidence="4">
    <location>
        <begin position="68"/>
        <end position="90"/>
    </location>
</feature>
<dbReference type="InterPro" id="IPR005133">
    <property type="entry name" value="PhaG_MnhG_YufB"/>
</dbReference>
<evidence type="ECO:0000313" key="5">
    <source>
        <dbReference type="EMBL" id="MBK3497278.1"/>
    </source>
</evidence>
<name>A0ABS1HCY7_9BACL</name>
<evidence type="ECO:0000256" key="1">
    <source>
        <dbReference type="ARBA" id="ARBA00004141"/>
    </source>
</evidence>
<feature type="transmembrane region" description="Helical" evidence="4">
    <location>
        <begin position="42"/>
        <end position="62"/>
    </location>
</feature>
<dbReference type="PANTHER" id="PTHR34703:SF1">
    <property type="entry name" value="ANTIPORTER SUBUNIT MNHG2-RELATED"/>
    <property type="match status" value="1"/>
</dbReference>
<evidence type="ECO:0000256" key="2">
    <source>
        <dbReference type="ARBA" id="ARBA00008404"/>
    </source>
</evidence>
<reference evidence="5 6" key="1">
    <citation type="submission" date="2020-12" db="EMBL/GenBank/DDBJ databases">
        <title>YIM B01967 draft genome.</title>
        <authorList>
            <person name="Yan X."/>
        </authorList>
    </citation>
    <scope>NUCLEOTIDE SEQUENCE [LARGE SCALE GENOMIC DNA]</scope>
    <source>
        <strain evidence="5 6">YIM B01967</strain>
    </source>
</reference>
<keyword evidence="6" id="KW-1185">Reference proteome</keyword>
<comment type="caution">
    <text evidence="5">The sequence shown here is derived from an EMBL/GenBank/DDBJ whole genome shotgun (WGS) entry which is preliminary data.</text>
</comment>
<keyword evidence="4" id="KW-0812">Transmembrane</keyword>
<keyword evidence="4" id="KW-0472">Membrane</keyword>
<evidence type="ECO:0000256" key="3">
    <source>
        <dbReference type="ARBA" id="ARBA00022449"/>
    </source>
</evidence>
<dbReference type="EMBL" id="JAEOAH010000059">
    <property type="protein sequence ID" value="MBK3497278.1"/>
    <property type="molecule type" value="Genomic_DNA"/>
</dbReference>
<protein>
    <submittedName>
        <fullName evidence="5">Na+/H+ antiporter subunit G</fullName>
    </submittedName>
</protein>
<dbReference type="PANTHER" id="PTHR34703">
    <property type="entry name" value="ANTIPORTER SUBUNIT MNHG2-RELATED"/>
    <property type="match status" value="1"/>
</dbReference>
<organism evidence="5 6">
    <name type="scientific">Viridibacillus soli</name>
    <dbReference type="NCBI Taxonomy" id="2798301"/>
    <lineage>
        <taxon>Bacteria</taxon>
        <taxon>Bacillati</taxon>
        <taxon>Bacillota</taxon>
        <taxon>Bacilli</taxon>
        <taxon>Bacillales</taxon>
        <taxon>Caryophanaceae</taxon>
        <taxon>Viridibacillus</taxon>
    </lineage>
</organism>
<evidence type="ECO:0000256" key="4">
    <source>
        <dbReference type="SAM" id="Phobius"/>
    </source>
</evidence>